<keyword evidence="4 14" id="KW-0540">Nuclease</keyword>
<gene>
    <name evidence="17" type="ORF">POM88_013110</name>
</gene>
<dbReference type="PANTHER" id="PTHR16036">
    <property type="entry name" value="ANKYRIN REPEAT AND ZINC FINGER DOMAIN-CONTAINING PROTEIN 1"/>
    <property type="match status" value="1"/>
</dbReference>
<evidence type="ECO:0000256" key="7">
    <source>
        <dbReference type="ARBA" id="ARBA00022759"/>
    </source>
</evidence>
<feature type="repeat" description="ANK" evidence="13">
    <location>
        <begin position="438"/>
        <end position="470"/>
    </location>
</feature>
<dbReference type="EMBL" id="JAUIZM010000003">
    <property type="protein sequence ID" value="KAK1394054.1"/>
    <property type="molecule type" value="Genomic_DNA"/>
</dbReference>
<accession>A0AAD8N2D7</accession>
<proteinExistence type="inferred from homology"/>
<keyword evidence="8" id="KW-0863">Zinc-finger</keyword>
<evidence type="ECO:0000256" key="4">
    <source>
        <dbReference type="ARBA" id="ARBA00022722"/>
    </source>
</evidence>
<dbReference type="InterPro" id="IPR002110">
    <property type="entry name" value="Ankyrin_rpt"/>
</dbReference>
<evidence type="ECO:0000256" key="13">
    <source>
        <dbReference type="PROSITE-ProRule" id="PRU00023"/>
    </source>
</evidence>
<feature type="compositionally biased region" description="Low complexity" evidence="15">
    <location>
        <begin position="549"/>
        <end position="578"/>
    </location>
</feature>
<dbReference type="InterPro" id="IPR047139">
    <property type="entry name" value="ANKZ1/VMS1"/>
</dbReference>
<evidence type="ECO:0000256" key="2">
    <source>
        <dbReference type="ARBA" id="ARBA00009262"/>
    </source>
</evidence>
<feature type="region of interest" description="Disordered" evidence="15">
    <location>
        <begin position="513"/>
        <end position="606"/>
    </location>
</feature>
<evidence type="ECO:0000256" key="11">
    <source>
        <dbReference type="ARBA" id="ARBA00023043"/>
    </source>
</evidence>
<dbReference type="GO" id="GO:0005737">
    <property type="term" value="C:cytoplasm"/>
    <property type="evidence" value="ECO:0007669"/>
    <property type="project" value="UniProtKB-SubCell"/>
</dbReference>
<evidence type="ECO:0000259" key="16">
    <source>
        <dbReference type="PROSITE" id="PS52044"/>
    </source>
</evidence>
<dbReference type="Gene3D" id="1.25.40.20">
    <property type="entry name" value="Ankyrin repeat-containing domain"/>
    <property type="match status" value="1"/>
</dbReference>
<dbReference type="PROSITE" id="PS52044">
    <property type="entry name" value="VLRF1"/>
    <property type="match status" value="1"/>
</dbReference>
<keyword evidence="7 14" id="KW-0255">Endonuclease</keyword>
<keyword evidence="18" id="KW-1185">Reference proteome</keyword>
<feature type="compositionally biased region" description="Basic and acidic residues" evidence="15">
    <location>
        <begin position="582"/>
        <end position="606"/>
    </location>
</feature>
<feature type="compositionally biased region" description="Polar residues" evidence="15">
    <location>
        <begin position="419"/>
        <end position="429"/>
    </location>
</feature>
<keyword evidence="5" id="KW-0479">Metal-binding</keyword>
<keyword evidence="10" id="KW-0862">Zinc</keyword>
<evidence type="ECO:0000256" key="8">
    <source>
        <dbReference type="ARBA" id="ARBA00022771"/>
    </source>
</evidence>
<feature type="active site" evidence="14">
    <location>
        <position position="271"/>
    </location>
</feature>
<comment type="similarity">
    <text evidence="2 14">Belongs to the ANKZF1/VMS1 family.</text>
</comment>
<evidence type="ECO:0000256" key="5">
    <source>
        <dbReference type="ARBA" id="ARBA00022723"/>
    </source>
</evidence>
<evidence type="ECO:0000256" key="1">
    <source>
        <dbReference type="ARBA" id="ARBA00004496"/>
    </source>
</evidence>
<dbReference type="SUPFAM" id="SSF48403">
    <property type="entry name" value="Ankyrin repeat"/>
    <property type="match status" value="1"/>
</dbReference>
<keyword evidence="6" id="KW-0677">Repeat</keyword>
<feature type="region of interest" description="Disordered" evidence="15">
    <location>
        <begin position="398"/>
        <end position="445"/>
    </location>
</feature>
<dbReference type="GO" id="GO:0016787">
    <property type="term" value="F:hydrolase activity"/>
    <property type="evidence" value="ECO:0007669"/>
    <property type="project" value="UniProtKB-KW"/>
</dbReference>
<evidence type="ECO:0000256" key="14">
    <source>
        <dbReference type="PROSITE-ProRule" id="PRU01389"/>
    </source>
</evidence>
<comment type="subcellular location">
    <subcellularLocation>
        <location evidence="1">Cytoplasm</location>
    </subcellularLocation>
</comment>
<dbReference type="InterPro" id="IPR041175">
    <property type="entry name" value="VLRF1/Vms1"/>
</dbReference>
<evidence type="ECO:0000256" key="10">
    <source>
        <dbReference type="ARBA" id="ARBA00022833"/>
    </source>
</evidence>
<comment type="caution">
    <text evidence="17">The sequence shown here is derived from an EMBL/GenBank/DDBJ whole genome shotgun (WGS) entry which is preliminary data.</text>
</comment>
<feature type="domain" description="VLRF1" evidence="16">
    <location>
        <begin position="228"/>
        <end position="369"/>
    </location>
</feature>
<evidence type="ECO:0000256" key="3">
    <source>
        <dbReference type="ARBA" id="ARBA00022490"/>
    </source>
</evidence>
<comment type="domain">
    <text evidence="14">The VLRF1 domain mediates binding to the 60S ribosomal subunit.</text>
</comment>
<dbReference type="Pfam" id="PF18826">
    <property type="entry name" value="bVLRF1"/>
    <property type="match status" value="1"/>
</dbReference>
<dbReference type="Pfam" id="PF18716">
    <property type="entry name" value="VATC"/>
    <property type="match status" value="1"/>
</dbReference>
<dbReference type="PROSITE" id="PS50297">
    <property type="entry name" value="ANK_REP_REGION"/>
    <property type="match status" value="1"/>
</dbReference>
<reference evidence="17" key="1">
    <citation type="submission" date="2023-02" db="EMBL/GenBank/DDBJ databases">
        <title>Genome of toxic invasive species Heracleum sosnowskyi carries increased number of genes despite the absence of recent whole-genome duplications.</title>
        <authorList>
            <person name="Schelkunov M."/>
            <person name="Shtratnikova V."/>
            <person name="Makarenko M."/>
            <person name="Klepikova A."/>
            <person name="Omelchenko D."/>
            <person name="Novikova G."/>
            <person name="Obukhova E."/>
            <person name="Bogdanov V."/>
            <person name="Penin A."/>
            <person name="Logacheva M."/>
        </authorList>
    </citation>
    <scope>NUCLEOTIDE SEQUENCE</scope>
    <source>
        <strain evidence="17">Hsosn_3</strain>
        <tissue evidence="17">Leaf</tissue>
    </source>
</reference>
<evidence type="ECO:0000256" key="6">
    <source>
        <dbReference type="ARBA" id="ARBA00022737"/>
    </source>
</evidence>
<keyword evidence="3 14" id="KW-0963">Cytoplasm</keyword>
<name>A0AAD8N2D7_9APIA</name>
<protein>
    <submittedName>
        <fullName evidence="17">Ankyrin repeat and zinc finger domain-containing protein 1</fullName>
    </submittedName>
</protein>
<keyword evidence="9 14" id="KW-0378">Hydrolase</keyword>
<dbReference type="GO" id="GO:0036503">
    <property type="term" value="P:ERAD pathway"/>
    <property type="evidence" value="ECO:0007669"/>
    <property type="project" value="TreeGrafter"/>
</dbReference>
<sequence length="673" mass="74703">MSSELRTPPIAAALTTAPPPLEKRNRSIFELPQNYFNSCRLLQSSTSILEPPLITPNLETLTLDDAETKISINSMQKWSCNTCKTEFESLLDQREHFKSDLHRFNIKLSIAGKDIVKEEDFDESTSDALFKDFDVSSISGSDDDDDDRTGGLHKASNGGVVEGSKRKLYLHLQTGGTISVCRNLIMDESQRVAFENDKPVFFESDLPHLTEREVIEKLNNVIHEPRNNSQFRVVLLVRGGHFAGCVFDGNSVVTHKTFHRYVTRAGAGKKQSSKDASGKIAHSAGSSIRRYNELALKKEIQELLAAWKPYFEASSCIFIHAPSSNRQLIFDGEKPYFSCPQHSVRTVPLTVRRPTFKEAKRLYSILTQVCEEADVILPIIKEETKVIKSVGTDSHLGCRNEDSVGNDLDGQEVTKPLSAVQSMENISRSSDSESETVRRSTPLHEAAKSNDVNKIMELLEEGLDPCIKDERGRTPYVLATEKEVRNAFRRFMASNIDKWDWIAAKVPSPLTKEMEEAQNAKQAEKDAKRKARAKELKKLKKAKEKKAQAEAAQVKDVSSKTGAKGASSSSMRGSQSQATPLSREEELRKAQAAEREKRAAAAERRLAAAAAASKDSISTATPSNSSANNALSTDAICSCCKVSLAGKVPFHRYNYKYCSTSCMFVHKEIIEDG</sequence>
<dbReference type="PROSITE" id="PS50088">
    <property type="entry name" value="ANK_REPEAT"/>
    <property type="match status" value="1"/>
</dbReference>
<dbReference type="InterPro" id="IPR036770">
    <property type="entry name" value="Ankyrin_rpt-contain_sf"/>
</dbReference>
<evidence type="ECO:0000256" key="15">
    <source>
        <dbReference type="SAM" id="MobiDB-lite"/>
    </source>
</evidence>
<keyword evidence="12" id="KW-0175">Coiled coil</keyword>
<evidence type="ECO:0000313" key="17">
    <source>
        <dbReference type="EMBL" id="KAK1394054.1"/>
    </source>
</evidence>
<dbReference type="AlphaFoldDB" id="A0AAD8N2D7"/>
<dbReference type="InterPro" id="IPR013087">
    <property type="entry name" value="Znf_C2H2_type"/>
</dbReference>
<dbReference type="InterPro" id="IPR041540">
    <property type="entry name" value="VATC"/>
</dbReference>
<evidence type="ECO:0000313" key="18">
    <source>
        <dbReference type="Proteomes" id="UP001237642"/>
    </source>
</evidence>
<keyword evidence="11 13" id="KW-0040">ANK repeat</keyword>
<organism evidence="17 18">
    <name type="scientific">Heracleum sosnowskyi</name>
    <dbReference type="NCBI Taxonomy" id="360622"/>
    <lineage>
        <taxon>Eukaryota</taxon>
        <taxon>Viridiplantae</taxon>
        <taxon>Streptophyta</taxon>
        <taxon>Embryophyta</taxon>
        <taxon>Tracheophyta</taxon>
        <taxon>Spermatophyta</taxon>
        <taxon>Magnoliopsida</taxon>
        <taxon>eudicotyledons</taxon>
        <taxon>Gunneridae</taxon>
        <taxon>Pentapetalae</taxon>
        <taxon>asterids</taxon>
        <taxon>campanulids</taxon>
        <taxon>Apiales</taxon>
        <taxon>Apiaceae</taxon>
        <taxon>Apioideae</taxon>
        <taxon>apioid superclade</taxon>
        <taxon>Tordylieae</taxon>
        <taxon>Tordyliinae</taxon>
        <taxon>Heracleum</taxon>
    </lineage>
</organism>
<dbReference type="GO" id="GO:0004519">
    <property type="term" value="F:endonuclease activity"/>
    <property type="evidence" value="ECO:0007669"/>
    <property type="project" value="UniProtKB-KW"/>
</dbReference>
<reference evidence="17" key="2">
    <citation type="submission" date="2023-05" db="EMBL/GenBank/DDBJ databases">
        <authorList>
            <person name="Schelkunov M.I."/>
        </authorList>
    </citation>
    <scope>NUCLEOTIDE SEQUENCE</scope>
    <source>
        <strain evidence="17">Hsosn_3</strain>
        <tissue evidence="17">Leaf</tissue>
    </source>
</reference>
<evidence type="ECO:0000256" key="12">
    <source>
        <dbReference type="ARBA" id="ARBA00023054"/>
    </source>
</evidence>
<dbReference type="Proteomes" id="UP001237642">
    <property type="component" value="Unassembled WGS sequence"/>
</dbReference>
<feature type="compositionally biased region" description="Basic residues" evidence="15">
    <location>
        <begin position="528"/>
        <end position="544"/>
    </location>
</feature>
<dbReference type="PROSITE" id="PS00028">
    <property type="entry name" value="ZINC_FINGER_C2H2_1"/>
    <property type="match status" value="1"/>
</dbReference>
<evidence type="ECO:0000256" key="9">
    <source>
        <dbReference type="ARBA" id="ARBA00022801"/>
    </source>
</evidence>
<dbReference type="PANTHER" id="PTHR16036:SF2">
    <property type="entry name" value="TRNA ENDONUCLEASE ANKZF1"/>
    <property type="match status" value="1"/>
</dbReference>
<dbReference type="GO" id="GO:0008270">
    <property type="term" value="F:zinc ion binding"/>
    <property type="evidence" value="ECO:0007669"/>
    <property type="project" value="UniProtKB-KW"/>
</dbReference>